<comment type="subunit">
    <text evidence="8">Homodimer.</text>
</comment>
<feature type="binding site" evidence="8">
    <location>
        <position position="245"/>
    </location>
    <ligand>
        <name>NADP(+)</name>
        <dbReference type="ChEBI" id="CHEBI:58349"/>
    </ligand>
</feature>
<keyword evidence="13" id="KW-1185">Reference proteome</keyword>
<feature type="binding site" evidence="8">
    <location>
        <position position="222"/>
    </location>
    <ligand>
        <name>NADP(+)</name>
        <dbReference type="ChEBI" id="CHEBI:58349"/>
    </ligand>
</feature>
<feature type="binding site" evidence="8">
    <location>
        <position position="63"/>
    </location>
    <ligand>
        <name>shikimate</name>
        <dbReference type="ChEBI" id="CHEBI:36208"/>
    </ligand>
</feature>
<dbReference type="GO" id="GO:0004764">
    <property type="term" value="F:shikimate 3-dehydrogenase (NADP+) activity"/>
    <property type="evidence" value="ECO:0007669"/>
    <property type="project" value="UniProtKB-UniRule"/>
</dbReference>
<dbReference type="NCBIfam" id="TIGR00507">
    <property type="entry name" value="aroE"/>
    <property type="match status" value="1"/>
</dbReference>
<dbReference type="Gene3D" id="3.40.50.10860">
    <property type="entry name" value="Leucine Dehydrogenase, chain A, domain 1"/>
    <property type="match status" value="1"/>
</dbReference>
<accession>A0A0U3W4L3</accession>
<keyword evidence="6 8" id="KW-0057">Aromatic amino acid biosynthesis</keyword>
<feature type="binding site" evidence="8">
    <location>
        <begin position="130"/>
        <end position="134"/>
    </location>
    <ligand>
        <name>NADP(+)</name>
        <dbReference type="ChEBI" id="CHEBI:58349"/>
    </ligand>
</feature>
<evidence type="ECO:0000256" key="5">
    <source>
        <dbReference type="ARBA" id="ARBA00023002"/>
    </source>
</evidence>
<feature type="binding site" evidence="8">
    <location>
        <begin position="15"/>
        <end position="17"/>
    </location>
    <ligand>
        <name>shikimate</name>
        <dbReference type="ChEBI" id="CHEBI:36208"/>
    </ligand>
</feature>
<dbReference type="InterPro" id="IPR022893">
    <property type="entry name" value="Shikimate_DH_fam"/>
</dbReference>
<dbReference type="GO" id="GO:0008652">
    <property type="term" value="P:amino acid biosynthetic process"/>
    <property type="evidence" value="ECO:0007669"/>
    <property type="project" value="UniProtKB-KW"/>
</dbReference>
<keyword evidence="4 8" id="KW-0521">NADP</keyword>
<dbReference type="GO" id="GO:0019632">
    <property type="term" value="P:shikimate metabolic process"/>
    <property type="evidence" value="ECO:0007669"/>
    <property type="project" value="InterPro"/>
</dbReference>
<dbReference type="Proteomes" id="UP000050331">
    <property type="component" value="Chromosome"/>
</dbReference>
<dbReference type="InterPro" id="IPR006151">
    <property type="entry name" value="Shikm_DH/Glu-tRNA_Rdtase"/>
</dbReference>
<evidence type="ECO:0000256" key="3">
    <source>
        <dbReference type="ARBA" id="ARBA00022605"/>
    </source>
</evidence>
<dbReference type="InterPro" id="IPR041121">
    <property type="entry name" value="SDH_C"/>
</dbReference>
<dbReference type="PANTHER" id="PTHR21089">
    <property type="entry name" value="SHIKIMATE DEHYDROGENASE"/>
    <property type="match status" value="1"/>
</dbReference>
<evidence type="ECO:0000313" key="12">
    <source>
        <dbReference type="EMBL" id="ALX48146.1"/>
    </source>
</evidence>
<dbReference type="AlphaFoldDB" id="A0A0U3W4L3"/>
<reference evidence="12 13" key="1">
    <citation type="submission" date="2016-01" db="EMBL/GenBank/DDBJ databases">
        <title>Complete genome sequence of strain Lentibacillus amyloliquefaciens LAM0015T isolated from saline sediment.</title>
        <authorList>
            <person name="Wang J.-L."/>
            <person name="He M.-X."/>
        </authorList>
    </citation>
    <scope>NUCLEOTIDE SEQUENCE [LARGE SCALE GENOMIC DNA]</scope>
    <source>
        <strain evidence="12 13">LAM0015</strain>
    </source>
</reference>
<evidence type="ECO:0000256" key="1">
    <source>
        <dbReference type="ARBA" id="ARBA00004871"/>
    </source>
</evidence>
<feature type="binding site" evidence="8">
    <location>
        <position position="79"/>
    </location>
    <ligand>
        <name>NADP(+)</name>
        <dbReference type="ChEBI" id="CHEBI:58349"/>
    </ligand>
</feature>
<dbReference type="InterPro" id="IPR011342">
    <property type="entry name" value="Shikimate_DH"/>
</dbReference>
<dbReference type="Pfam" id="PF08501">
    <property type="entry name" value="Shikimate_dh_N"/>
    <property type="match status" value="1"/>
</dbReference>
<dbReference type="RefSeq" id="WP_068443086.1">
    <property type="nucleotide sequence ID" value="NZ_CP013862.1"/>
</dbReference>
<comment type="catalytic activity">
    <reaction evidence="7 8">
        <text>shikimate + NADP(+) = 3-dehydroshikimate + NADPH + H(+)</text>
        <dbReference type="Rhea" id="RHEA:17737"/>
        <dbReference type="ChEBI" id="CHEBI:15378"/>
        <dbReference type="ChEBI" id="CHEBI:16630"/>
        <dbReference type="ChEBI" id="CHEBI:36208"/>
        <dbReference type="ChEBI" id="CHEBI:57783"/>
        <dbReference type="ChEBI" id="CHEBI:58349"/>
        <dbReference type="EC" id="1.1.1.25"/>
    </reaction>
</comment>
<dbReference type="EMBL" id="CP013862">
    <property type="protein sequence ID" value="ALX48146.1"/>
    <property type="molecule type" value="Genomic_DNA"/>
</dbReference>
<evidence type="ECO:0000259" key="11">
    <source>
        <dbReference type="Pfam" id="PF18317"/>
    </source>
</evidence>
<dbReference type="Pfam" id="PF01488">
    <property type="entry name" value="Shikimate_DH"/>
    <property type="match status" value="1"/>
</dbReference>
<feature type="domain" description="Shikimate dehydrogenase substrate binding N-terminal" evidence="10">
    <location>
        <begin position="7"/>
        <end position="90"/>
    </location>
</feature>
<evidence type="ECO:0000256" key="4">
    <source>
        <dbReference type="ARBA" id="ARBA00022857"/>
    </source>
</evidence>
<dbReference type="SUPFAM" id="SSF51735">
    <property type="entry name" value="NAD(P)-binding Rossmann-fold domains"/>
    <property type="match status" value="1"/>
</dbReference>
<dbReference type="KEGG" id="lao:AOX59_05730"/>
<feature type="binding site" evidence="8">
    <location>
        <position position="103"/>
    </location>
    <ligand>
        <name>shikimate</name>
        <dbReference type="ChEBI" id="CHEBI:36208"/>
    </ligand>
</feature>
<comment type="function">
    <text evidence="8">Involved in the biosynthesis of the chorismate, which leads to the biosynthesis of aromatic amino acids. Catalyzes the reversible NADPH linked reduction of 3-dehydroshikimate (DHSA) to yield shikimate (SA).</text>
</comment>
<dbReference type="STRING" id="1472767.AOX59_05730"/>
<feature type="active site" description="Proton acceptor" evidence="8">
    <location>
        <position position="67"/>
    </location>
</feature>
<comment type="similarity">
    <text evidence="8">Belongs to the shikimate dehydrogenase family.</text>
</comment>
<sequence length="281" mass="31357">MHYKLGLIGYPVQNSLSPWIHEQFLKKADIGGNYALLEINPKKSFENELQQIKNNHYDGFNVTVPYKKQIIPFLDDLDDGAHAIGAVNTVAWQNGKWVGYNTDGKGYVTALGHAHPSIFQHKQCRILLIGAGGAARGIFYELAEAGFRRIDIANRTQSSAEDIASLGDGKAKTSILTLKEAENNLKMYDLIIQTTNIGMKPNVNDAIISLEQIDRRSIVSDIVYQPIETHFLQQASRIGASVHHGHTMLLYQAQYAFEIWTSKKVPADDLNQPLQSILEGR</sequence>
<evidence type="ECO:0000256" key="7">
    <source>
        <dbReference type="ARBA" id="ARBA00049442"/>
    </source>
</evidence>
<feature type="binding site" evidence="8">
    <location>
        <position position="88"/>
    </location>
    <ligand>
        <name>shikimate</name>
        <dbReference type="ChEBI" id="CHEBI:36208"/>
    </ligand>
</feature>
<keyword evidence="5 8" id="KW-0560">Oxidoreductase</keyword>
<comment type="pathway">
    <text evidence="1 8">Metabolic intermediate biosynthesis; chorismate biosynthesis; chorismate from D-erythrose 4-phosphate and phosphoenolpyruvate: step 4/7.</text>
</comment>
<protein>
    <recommendedName>
        <fullName evidence="2 8">Shikimate dehydrogenase (NADP(+))</fullName>
        <shortName evidence="8">SDH</shortName>
        <ecNumber evidence="2 8">1.1.1.25</ecNumber>
    </recommendedName>
</protein>
<evidence type="ECO:0000256" key="8">
    <source>
        <dbReference type="HAMAP-Rule" id="MF_00222"/>
    </source>
</evidence>
<name>A0A0U3W4L3_9BACI</name>
<dbReference type="SUPFAM" id="SSF53223">
    <property type="entry name" value="Aminoacid dehydrogenase-like, N-terminal domain"/>
    <property type="match status" value="1"/>
</dbReference>
<dbReference type="CDD" id="cd01065">
    <property type="entry name" value="NAD_bind_Shikimate_DH"/>
    <property type="match status" value="1"/>
</dbReference>
<dbReference type="OrthoDB" id="9792692at2"/>
<dbReference type="GO" id="GO:0009423">
    <property type="term" value="P:chorismate biosynthetic process"/>
    <property type="evidence" value="ECO:0007669"/>
    <property type="project" value="UniProtKB-UniRule"/>
</dbReference>
<dbReference type="InterPro" id="IPR046346">
    <property type="entry name" value="Aminoacid_DH-like_N_sf"/>
</dbReference>
<evidence type="ECO:0000256" key="2">
    <source>
        <dbReference type="ARBA" id="ARBA00012962"/>
    </source>
</evidence>
<organism evidence="12 13">
    <name type="scientific">Lentibacillus amyloliquefaciens</name>
    <dbReference type="NCBI Taxonomy" id="1472767"/>
    <lineage>
        <taxon>Bacteria</taxon>
        <taxon>Bacillati</taxon>
        <taxon>Bacillota</taxon>
        <taxon>Bacilli</taxon>
        <taxon>Bacillales</taxon>
        <taxon>Bacillaceae</taxon>
        <taxon>Lentibacillus</taxon>
    </lineage>
</organism>
<dbReference type="Gene3D" id="3.40.50.720">
    <property type="entry name" value="NAD(P)-binding Rossmann-like Domain"/>
    <property type="match status" value="1"/>
</dbReference>
<dbReference type="PANTHER" id="PTHR21089:SF1">
    <property type="entry name" value="BIFUNCTIONAL 3-DEHYDROQUINATE DEHYDRATASE_SHIKIMATE DEHYDROGENASE, CHLOROPLASTIC"/>
    <property type="match status" value="1"/>
</dbReference>
<evidence type="ECO:0000259" key="10">
    <source>
        <dbReference type="Pfam" id="PF08501"/>
    </source>
</evidence>
<dbReference type="InterPro" id="IPR036291">
    <property type="entry name" value="NAD(P)-bd_dom_sf"/>
</dbReference>
<feature type="binding site" evidence="8">
    <location>
        <position position="224"/>
    </location>
    <ligand>
        <name>shikimate</name>
        <dbReference type="ChEBI" id="CHEBI:36208"/>
    </ligand>
</feature>
<evidence type="ECO:0000256" key="6">
    <source>
        <dbReference type="ARBA" id="ARBA00023141"/>
    </source>
</evidence>
<dbReference type="GO" id="GO:0050661">
    <property type="term" value="F:NADP binding"/>
    <property type="evidence" value="ECO:0007669"/>
    <property type="project" value="InterPro"/>
</dbReference>
<dbReference type="InterPro" id="IPR013708">
    <property type="entry name" value="Shikimate_DH-bd_N"/>
</dbReference>
<gene>
    <name evidence="8" type="primary">aroE</name>
    <name evidence="12" type="ORF">AOX59_05730</name>
</gene>
<feature type="binding site" evidence="8">
    <location>
        <position position="252"/>
    </location>
    <ligand>
        <name>shikimate</name>
        <dbReference type="ChEBI" id="CHEBI:36208"/>
    </ligand>
</feature>
<feature type="domain" description="Quinate/shikimate 5-dehydrogenase/glutamyl-tRNA reductase" evidence="9">
    <location>
        <begin position="118"/>
        <end position="196"/>
    </location>
</feature>
<proteinExistence type="inferred from homology"/>
<evidence type="ECO:0000313" key="13">
    <source>
        <dbReference type="Proteomes" id="UP000050331"/>
    </source>
</evidence>
<dbReference type="EC" id="1.1.1.25" evidence="2 8"/>
<evidence type="ECO:0000259" key="9">
    <source>
        <dbReference type="Pfam" id="PF01488"/>
    </source>
</evidence>
<feature type="domain" description="SDH C-terminal" evidence="11">
    <location>
        <begin position="245"/>
        <end position="268"/>
    </location>
</feature>
<dbReference type="GO" id="GO:0009073">
    <property type="term" value="P:aromatic amino acid family biosynthetic process"/>
    <property type="evidence" value="ECO:0007669"/>
    <property type="project" value="UniProtKB-KW"/>
</dbReference>
<dbReference type="HAMAP" id="MF_00222">
    <property type="entry name" value="Shikimate_DH_AroE"/>
    <property type="match status" value="1"/>
</dbReference>
<dbReference type="UniPathway" id="UPA00053">
    <property type="reaction ID" value="UER00087"/>
</dbReference>
<keyword evidence="3 8" id="KW-0028">Amino-acid biosynthesis</keyword>
<comment type="caution">
    <text evidence="8">Lacks conserved residue(s) required for the propagation of feature annotation.</text>
</comment>
<dbReference type="Pfam" id="PF18317">
    <property type="entry name" value="SDH_C"/>
    <property type="match status" value="1"/>
</dbReference>
<dbReference type="GO" id="GO:0005829">
    <property type="term" value="C:cytosol"/>
    <property type="evidence" value="ECO:0007669"/>
    <property type="project" value="TreeGrafter"/>
</dbReference>